<comment type="caution">
    <text evidence="7">The sequence shown here is derived from an EMBL/GenBank/DDBJ whole genome shotgun (WGS) entry which is preliminary data.</text>
</comment>
<reference evidence="7" key="2">
    <citation type="journal article" date="2021" name="Microbiome">
        <title>Successional dynamics and alternative stable states in a saline activated sludge microbial community over 9 years.</title>
        <authorList>
            <person name="Wang Y."/>
            <person name="Ye J."/>
            <person name="Ju F."/>
            <person name="Liu L."/>
            <person name="Boyd J.A."/>
            <person name="Deng Y."/>
            <person name="Parks D.H."/>
            <person name="Jiang X."/>
            <person name="Yin X."/>
            <person name="Woodcroft B.J."/>
            <person name="Tyson G.W."/>
            <person name="Hugenholtz P."/>
            <person name="Polz M.F."/>
            <person name="Zhang T."/>
        </authorList>
    </citation>
    <scope>NUCLEOTIDE SEQUENCE</scope>
    <source>
        <strain evidence="7">HKST-UBA02</strain>
    </source>
</reference>
<gene>
    <name evidence="7" type="ORF">KDA27_17785</name>
</gene>
<evidence type="ECO:0000256" key="1">
    <source>
        <dbReference type="ARBA" id="ARBA00001947"/>
    </source>
</evidence>
<accession>A0A956NDZ5</accession>
<evidence type="ECO:0000256" key="2">
    <source>
        <dbReference type="ARBA" id="ARBA00022723"/>
    </source>
</evidence>
<evidence type="ECO:0000256" key="4">
    <source>
        <dbReference type="ARBA" id="ARBA00022833"/>
    </source>
</evidence>
<dbReference type="GO" id="GO:0016788">
    <property type="term" value="F:hydrolase activity, acting on ester bonds"/>
    <property type="evidence" value="ECO:0007669"/>
    <property type="project" value="InterPro"/>
</dbReference>
<dbReference type="InterPro" id="IPR055438">
    <property type="entry name" value="AstE_AspA_cat"/>
</dbReference>
<dbReference type="InterPro" id="IPR043795">
    <property type="entry name" value="N-alpha-Ac-DABA-like"/>
</dbReference>
<keyword evidence="4" id="KW-0862">Zinc</keyword>
<dbReference type="AlphaFoldDB" id="A0A956NDZ5"/>
<dbReference type="InterPro" id="IPR053138">
    <property type="entry name" value="N-alpha-Ac-DABA_deacetylase"/>
</dbReference>
<evidence type="ECO:0000259" key="6">
    <source>
        <dbReference type="Pfam" id="PF24827"/>
    </source>
</evidence>
<feature type="region of interest" description="Disordered" evidence="5">
    <location>
        <begin position="1"/>
        <end position="20"/>
    </location>
</feature>
<dbReference type="PANTHER" id="PTHR37326:SF2">
    <property type="entry name" value="SUCCINYLGLUTAMATE DESUCCINYLASE_ASPARTOACYLASE FAMILY PROTEIN"/>
    <property type="match status" value="1"/>
</dbReference>
<dbReference type="CDD" id="cd06251">
    <property type="entry name" value="M14_ASTE_ASPA-like"/>
    <property type="match status" value="1"/>
</dbReference>
<dbReference type="Pfam" id="PF24827">
    <property type="entry name" value="AstE_AspA_cat"/>
    <property type="match status" value="1"/>
</dbReference>
<dbReference type="GO" id="GO:0016811">
    <property type="term" value="F:hydrolase activity, acting on carbon-nitrogen (but not peptide) bonds, in linear amides"/>
    <property type="evidence" value="ECO:0007669"/>
    <property type="project" value="InterPro"/>
</dbReference>
<dbReference type="GO" id="GO:0046872">
    <property type="term" value="F:metal ion binding"/>
    <property type="evidence" value="ECO:0007669"/>
    <property type="project" value="UniProtKB-KW"/>
</dbReference>
<dbReference type="SUPFAM" id="SSF53187">
    <property type="entry name" value="Zn-dependent exopeptidases"/>
    <property type="match status" value="1"/>
</dbReference>
<feature type="compositionally biased region" description="Low complexity" evidence="5">
    <location>
        <begin position="1"/>
        <end position="10"/>
    </location>
</feature>
<keyword evidence="2" id="KW-0479">Metal-binding</keyword>
<feature type="domain" description="Succinylglutamate desuccinylase/Aspartoacylase catalytic" evidence="6">
    <location>
        <begin position="73"/>
        <end position="253"/>
    </location>
</feature>
<evidence type="ECO:0000313" key="8">
    <source>
        <dbReference type="Proteomes" id="UP000739538"/>
    </source>
</evidence>
<comment type="cofactor">
    <cofactor evidence="1">
        <name>Zn(2+)</name>
        <dbReference type="ChEBI" id="CHEBI:29105"/>
    </cofactor>
</comment>
<sequence length="370" mass="40508">MWLARSSSSSRRARSRTRRGLVGVADSGRQGAITVGGVEIQPGQRVTVDLDIARLYTRTALSLPVHVIHGRAPGPRVFVCAAIHGDEINGTEIIRRLLRSRSLGKLRGTLIAVPVVNVYGFVQQSRYSPDRRDLNRFFPGSDSGSMTSRLAHQFMENVVRGCEYGIDLHTGSNHRSNLPQIRAYLDDEETRRLAVAFGAPVVLDADLLEGSLRQAAHDEGVRILLYEAGETLRFDERAIRTGLQGVYAVLRAIGMLSEASKGSGRPVVARPAISRASTWVRAPLSGILITRAKLGDSVAEGDRIGEIVDPFENWEEPVFAKTDGIVIGRTHLPLVHKGDALFHLAQVENPERAEAALDTFRQEFEPDAGV</sequence>
<protein>
    <submittedName>
        <fullName evidence="7">Succinylglutamate desuccinylase/aspartoacylase family protein</fullName>
    </submittedName>
</protein>
<proteinExistence type="predicted"/>
<evidence type="ECO:0000256" key="5">
    <source>
        <dbReference type="SAM" id="MobiDB-lite"/>
    </source>
</evidence>
<evidence type="ECO:0000256" key="3">
    <source>
        <dbReference type="ARBA" id="ARBA00022801"/>
    </source>
</evidence>
<dbReference type="Proteomes" id="UP000739538">
    <property type="component" value="Unassembled WGS sequence"/>
</dbReference>
<keyword evidence="3" id="KW-0378">Hydrolase</keyword>
<dbReference type="PIRSF" id="PIRSF039012">
    <property type="entry name" value="ASP"/>
    <property type="match status" value="1"/>
</dbReference>
<organism evidence="7 8">
    <name type="scientific">Eiseniibacteriota bacterium</name>
    <dbReference type="NCBI Taxonomy" id="2212470"/>
    <lineage>
        <taxon>Bacteria</taxon>
        <taxon>Candidatus Eiseniibacteriota</taxon>
    </lineage>
</organism>
<dbReference type="EMBL" id="JAGQHS010000111">
    <property type="protein sequence ID" value="MCA9757660.1"/>
    <property type="molecule type" value="Genomic_DNA"/>
</dbReference>
<dbReference type="Gene3D" id="3.40.630.10">
    <property type="entry name" value="Zn peptidases"/>
    <property type="match status" value="1"/>
</dbReference>
<evidence type="ECO:0000313" key="7">
    <source>
        <dbReference type="EMBL" id="MCA9757660.1"/>
    </source>
</evidence>
<reference evidence="7" key="1">
    <citation type="submission" date="2020-04" db="EMBL/GenBank/DDBJ databases">
        <authorList>
            <person name="Zhang T."/>
        </authorList>
    </citation>
    <scope>NUCLEOTIDE SEQUENCE</scope>
    <source>
        <strain evidence="7">HKST-UBA02</strain>
    </source>
</reference>
<name>A0A956NDZ5_UNCEI</name>
<dbReference type="PANTHER" id="PTHR37326">
    <property type="entry name" value="BLL3975 PROTEIN"/>
    <property type="match status" value="1"/>
</dbReference>